<protein>
    <recommendedName>
        <fullName evidence="1">diguanylate cyclase</fullName>
        <ecNumber evidence="1">2.7.7.65</ecNumber>
    </recommendedName>
</protein>
<dbReference type="InterPro" id="IPR001638">
    <property type="entry name" value="Solute-binding_3/MltF_N"/>
</dbReference>
<dbReference type="CDD" id="cd01949">
    <property type="entry name" value="GGDEF"/>
    <property type="match status" value="1"/>
</dbReference>
<dbReference type="Proteomes" id="UP000321567">
    <property type="component" value="Unassembled WGS sequence"/>
</dbReference>
<dbReference type="GO" id="GO:0005886">
    <property type="term" value="C:plasma membrane"/>
    <property type="evidence" value="ECO:0007669"/>
    <property type="project" value="TreeGrafter"/>
</dbReference>
<dbReference type="PROSITE" id="PS50887">
    <property type="entry name" value="GGDEF"/>
    <property type="match status" value="1"/>
</dbReference>
<dbReference type="SMART" id="SM00062">
    <property type="entry name" value="PBPb"/>
    <property type="match status" value="1"/>
</dbReference>
<comment type="catalytic activity">
    <reaction evidence="2">
        <text>2 GTP = 3',3'-c-di-GMP + 2 diphosphate</text>
        <dbReference type="Rhea" id="RHEA:24898"/>
        <dbReference type="ChEBI" id="CHEBI:33019"/>
        <dbReference type="ChEBI" id="CHEBI:37565"/>
        <dbReference type="ChEBI" id="CHEBI:58805"/>
        <dbReference type="EC" id="2.7.7.65"/>
    </reaction>
</comment>
<dbReference type="FunFam" id="3.30.70.270:FF:000001">
    <property type="entry name" value="Diguanylate cyclase domain protein"/>
    <property type="match status" value="1"/>
</dbReference>
<dbReference type="EC" id="2.7.7.65" evidence="1"/>
<evidence type="ECO:0000313" key="6">
    <source>
        <dbReference type="Proteomes" id="UP000321567"/>
    </source>
</evidence>
<dbReference type="Pfam" id="PF00497">
    <property type="entry name" value="SBP_bac_3"/>
    <property type="match status" value="1"/>
</dbReference>
<organism evidence="5 6">
    <name type="scientific">Pararhodospirillum oryzae</name>
    <dbReference type="NCBI Taxonomy" id="478448"/>
    <lineage>
        <taxon>Bacteria</taxon>
        <taxon>Pseudomonadati</taxon>
        <taxon>Pseudomonadota</taxon>
        <taxon>Alphaproteobacteria</taxon>
        <taxon>Rhodospirillales</taxon>
        <taxon>Rhodospirillaceae</taxon>
        <taxon>Pararhodospirillum</taxon>
    </lineage>
</organism>
<name>A0A512HBW6_9PROT</name>
<dbReference type="PANTHER" id="PTHR45138:SF9">
    <property type="entry name" value="DIGUANYLATE CYCLASE DGCM-RELATED"/>
    <property type="match status" value="1"/>
</dbReference>
<keyword evidence="3" id="KW-0732">Signal</keyword>
<dbReference type="SUPFAM" id="SSF53850">
    <property type="entry name" value="Periplasmic binding protein-like II"/>
    <property type="match status" value="1"/>
</dbReference>
<gene>
    <name evidence="5" type="ORF">ROR02_30110</name>
</gene>
<dbReference type="InterPro" id="IPR029787">
    <property type="entry name" value="Nucleotide_cyclase"/>
</dbReference>
<dbReference type="InterPro" id="IPR000160">
    <property type="entry name" value="GGDEF_dom"/>
</dbReference>
<dbReference type="CDD" id="cd13708">
    <property type="entry name" value="PBP2_BvgS_like_1"/>
    <property type="match status" value="1"/>
</dbReference>
<evidence type="ECO:0000256" key="2">
    <source>
        <dbReference type="ARBA" id="ARBA00034247"/>
    </source>
</evidence>
<dbReference type="InterPro" id="IPR050469">
    <property type="entry name" value="Diguanylate_Cyclase"/>
</dbReference>
<dbReference type="GO" id="GO:0052621">
    <property type="term" value="F:diguanylate cyclase activity"/>
    <property type="evidence" value="ECO:0007669"/>
    <property type="project" value="UniProtKB-EC"/>
</dbReference>
<dbReference type="Gene3D" id="3.30.70.270">
    <property type="match status" value="1"/>
</dbReference>
<dbReference type="Pfam" id="PF00990">
    <property type="entry name" value="GGDEF"/>
    <property type="match status" value="1"/>
</dbReference>
<dbReference type="SUPFAM" id="SSF55073">
    <property type="entry name" value="Nucleotide cyclase"/>
    <property type="match status" value="1"/>
</dbReference>
<dbReference type="AlphaFoldDB" id="A0A512HBW6"/>
<reference evidence="5 6" key="1">
    <citation type="submission" date="2019-07" db="EMBL/GenBank/DDBJ databases">
        <title>Whole genome shotgun sequence of Rhodospirillum oryzae NBRC 107573.</title>
        <authorList>
            <person name="Hosoyama A."/>
            <person name="Uohara A."/>
            <person name="Ohji S."/>
            <person name="Ichikawa N."/>
        </authorList>
    </citation>
    <scope>NUCLEOTIDE SEQUENCE [LARGE SCALE GENOMIC DNA]</scope>
    <source>
        <strain evidence="5 6">NBRC 107573</strain>
    </source>
</reference>
<dbReference type="SMART" id="SM00267">
    <property type="entry name" value="GGDEF"/>
    <property type="match status" value="1"/>
</dbReference>
<dbReference type="GO" id="GO:0043709">
    <property type="term" value="P:cell adhesion involved in single-species biofilm formation"/>
    <property type="evidence" value="ECO:0007669"/>
    <property type="project" value="TreeGrafter"/>
</dbReference>
<feature type="chain" id="PRO_5021707195" description="diguanylate cyclase" evidence="3">
    <location>
        <begin position="35"/>
        <end position="463"/>
    </location>
</feature>
<evidence type="ECO:0000259" key="4">
    <source>
        <dbReference type="PROSITE" id="PS50887"/>
    </source>
</evidence>
<dbReference type="GO" id="GO:1902201">
    <property type="term" value="P:negative regulation of bacterial-type flagellum-dependent cell motility"/>
    <property type="evidence" value="ECO:0007669"/>
    <property type="project" value="TreeGrafter"/>
</dbReference>
<dbReference type="PANTHER" id="PTHR45138">
    <property type="entry name" value="REGULATORY COMPONENTS OF SENSORY TRANSDUCTION SYSTEM"/>
    <property type="match status" value="1"/>
</dbReference>
<sequence>MGHMLWSHGAARILALLGALGAVSLAARATAAQAPPPGEPAATVCVDPDWPPYDSLDAEGNHEGIGADLLRLAAERAGVALTVVPTRDWNESLAASHAGRCDILSFLNDTPQRREWLVFTDPLFIDPNVVVTHEDHAFIPDLAALTDETMALPEGTAIEERVRQDFPNLRIVTTRDEAEAFALVSKKKADMTMRSLTVAVYTIKKEGWFNLKIAGQVPGYENQLRLGIRKDKEALRERLDIGVHAVSAAERARIANSHVAIKAQMGIDTSVVAKVIGVFSVIVLSNLFWIGKLRHANRRLLTLSRTDSLTGLANRAHLNERFARELDRATRYGRPLSLIMIDIDHFKRINDAHGHLEGDRTLVALAGLTRANTRATDIVGRWGGEEFLILCPETDLIEARNLAERLRQAIRKHLVLDGEPTTLSAGVATLGPGDTQDSVLRRADEALYRAKNEGRDRVCTSPS</sequence>
<dbReference type="InterPro" id="IPR043128">
    <property type="entry name" value="Rev_trsase/Diguanyl_cyclase"/>
</dbReference>
<comment type="caution">
    <text evidence="5">The sequence shown here is derived from an EMBL/GenBank/DDBJ whole genome shotgun (WGS) entry which is preliminary data.</text>
</comment>
<feature type="domain" description="GGDEF" evidence="4">
    <location>
        <begin position="334"/>
        <end position="463"/>
    </location>
</feature>
<evidence type="ECO:0000313" key="5">
    <source>
        <dbReference type="EMBL" id="GEO82880.1"/>
    </source>
</evidence>
<evidence type="ECO:0000256" key="1">
    <source>
        <dbReference type="ARBA" id="ARBA00012528"/>
    </source>
</evidence>
<keyword evidence="6" id="KW-1185">Reference proteome</keyword>
<dbReference type="Gene3D" id="3.40.190.10">
    <property type="entry name" value="Periplasmic binding protein-like II"/>
    <property type="match status" value="2"/>
</dbReference>
<evidence type="ECO:0000256" key="3">
    <source>
        <dbReference type="SAM" id="SignalP"/>
    </source>
</evidence>
<dbReference type="NCBIfam" id="TIGR00254">
    <property type="entry name" value="GGDEF"/>
    <property type="match status" value="1"/>
</dbReference>
<dbReference type="EMBL" id="BJZO01000125">
    <property type="protein sequence ID" value="GEO82880.1"/>
    <property type="molecule type" value="Genomic_DNA"/>
</dbReference>
<feature type="signal peptide" evidence="3">
    <location>
        <begin position="1"/>
        <end position="34"/>
    </location>
</feature>
<proteinExistence type="predicted"/>
<accession>A0A512HBW6</accession>